<dbReference type="Proteomes" id="UP000051913">
    <property type="component" value="Unassembled WGS sequence"/>
</dbReference>
<dbReference type="Pfam" id="PF19624">
    <property type="entry name" value="DUF6129"/>
    <property type="match status" value="1"/>
</dbReference>
<evidence type="ECO:0000313" key="2">
    <source>
        <dbReference type="EMBL" id="KRR04757.1"/>
    </source>
</evidence>
<proteinExistence type="predicted"/>
<comment type="caution">
    <text evidence="2">The sequence shown here is derived from an EMBL/GenBank/DDBJ whole genome shotgun (WGS) entry which is preliminary data.</text>
</comment>
<sequence>MALGTDQLIEIERVLAAAEADASPFLELRRRFPHLAFTRCDASDVTERPFRSFPRFDLHLIDGCDRCVQITADPARAIGILLAARSTGR</sequence>
<protein>
    <recommendedName>
        <fullName evidence="1">DUF6129 domain-containing protein</fullName>
    </recommendedName>
</protein>
<gene>
    <name evidence="2" type="ORF">CP49_18780</name>
</gene>
<reference evidence="2 3" key="1">
    <citation type="submission" date="2014-03" db="EMBL/GenBank/DDBJ databases">
        <title>Bradyrhizobium valentinum sp. nov., isolated from effective nodules of Lupinus mariae-josephae, a lupine endemic of basic-lime soils in Eastern Spain.</title>
        <authorList>
            <person name="Duran D."/>
            <person name="Rey L."/>
            <person name="Navarro A."/>
            <person name="Busquets A."/>
            <person name="Imperial J."/>
            <person name="Ruiz-Argueso T."/>
        </authorList>
    </citation>
    <scope>NUCLEOTIDE SEQUENCE [LARGE SCALE GENOMIC DNA]</scope>
    <source>
        <strain evidence="2 3">LmjM3</strain>
    </source>
</reference>
<dbReference type="AlphaFoldDB" id="A0A0R3KL60"/>
<name>A0A0R3KL60_9BRAD</name>
<dbReference type="STRING" id="1518501.CQ10_30900"/>
<organism evidence="2 3">
    <name type="scientific">Bradyrhizobium valentinum</name>
    <dbReference type="NCBI Taxonomy" id="1518501"/>
    <lineage>
        <taxon>Bacteria</taxon>
        <taxon>Pseudomonadati</taxon>
        <taxon>Pseudomonadota</taxon>
        <taxon>Alphaproteobacteria</taxon>
        <taxon>Hyphomicrobiales</taxon>
        <taxon>Nitrobacteraceae</taxon>
        <taxon>Bradyrhizobium</taxon>
    </lineage>
</organism>
<dbReference type="OrthoDB" id="7960540at2"/>
<evidence type="ECO:0000259" key="1">
    <source>
        <dbReference type="Pfam" id="PF19624"/>
    </source>
</evidence>
<dbReference type="RefSeq" id="WP_057847896.1">
    <property type="nucleotide sequence ID" value="NZ_LLXX01000122.1"/>
</dbReference>
<dbReference type="EMBL" id="LLXX01000122">
    <property type="protein sequence ID" value="KRR04757.1"/>
    <property type="molecule type" value="Genomic_DNA"/>
</dbReference>
<feature type="domain" description="DUF6129" evidence="1">
    <location>
        <begin position="28"/>
        <end position="73"/>
    </location>
</feature>
<accession>A0A0R3KL60</accession>
<dbReference type="InterPro" id="IPR046132">
    <property type="entry name" value="DUF6129"/>
</dbReference>
<evidence type="ECO:0000313" key="3">
    <source>
        <dbReference type="Proteomes" id="UP000051913"/>
    </source>
</evidence>
<keyword evidence="3" id="KW-1185">Reference proteome</keyword>